<gene>
    <name evidence="2" type="ORF">OSB1V03_LOCUS11622</name>
</gene>
<evidence type="ECO:0000313" key="3">
    <source>
        <dbReference type="Proteomes" id="UP000759131"/>
    </source>
</evidence>
<dbReference type="AlphaFoldDB" id="A0A7R9Q3N4"/>
<keyword evidence="3" id="KW-1185">Reference proteome</keyword>
<sequence length="225" mass="25728">MMDVMDGCSGGQSSDATCSDRRIHLAIERIIQISIPFHLKCIQNHKQLIEKYRLHQHLDLLLKEQINGLQSVQRLKSELRELETLGQSLAASDQQLVCQQIITIKTNVCSVVQQFIESNHDLSNPLIGVEASDEFNYPEDQMTDKTLPNGDMDSNVQIMADINDKRYLFKGWQTLSKELIDLNDMFNTIVMTLKASLGFKVDVSGYNCRTIEWCSVWSDRNVSRF</sequence>
<dbReference type="InterPro" id="IPR059001">
    <property type="entry name" value="STX17_N"/>
</dbReference>
<proteinExistence type="predicted"/>
<organism evidence="2">
    <name type="scientific">Medioppia subpectinata</name>
    <dbReference type="NCBI Taxonomy" id="1979941"/>
    <lineage>
        <taxon>Eukaryota</taxon>
        <taxon>Metazoa</taxon>
        <taxon>Ecdysozoa</taxon>
        <taxon>Arthropoda</taxon>
        <taxon>Chelicerata</taxon>
        <taxon>Arachnida</taxon>
        <taxon>Acari</taxon>
        <taxon>Acariformes</taxon>
        <taxon>Sarcoptiformes</taxon>
        <taxon>Oribatida</taxon>
        <taxon>Brachypylina</taxon>
        <taxon>Oppioidea</taxon>
        <taxon>Oppiidae</taxon>
        <taxon>Medioppia</taxon>
    </lineage>
</organism>
<evidence type="ECO:0000259" key="1">
    <source>
        <dbReference type="Pfam" id="PF26585"/>
    </source>
</evidence>
<dbReference type="Proteomes" id="UP000759131">
    <property type="component" value="Unassembled WGS sequence"/>
</dbReference>
<evidence type="ECO:0000313" key="2">
    <source>
        <dbReference type="EMBL" id="CAD7631213.1"/>
    </source>
</evidence>
<accession>A0A7R9Q3N4</accession>
<dbReference type="EMBL" id="CAJPIZ010009147">
    <property type="protein sequence ID" value="CAG2111643.1"/>
    <property type="molecule type" value="Genomic_DNA"/>
</dbReference>
<dbReference type="Pfam" id="PF26585">
    <property type="entry name" value="STX17_N"/>
    <property type="match status" value="1"/>
</dbReference>
<reference evidence="2" key="1">
    <citation type="submission" date="2020-11" db="EMBL/GenBank/DDBJ databases">
        <authorList>
            <person name="Tran Van P."/>
        </authorList>
    </citation>
    <scope>NUCLEOTIDE SEQUENCE</scope>
</reference>
<protein>
    <recommendedName>
        <fullName evidence="1">STX17-like N-terminal domain-containing protein</fullName>
    </recommendedName>
</protein>
<dbReference type="EMBL" id="OC863722">
    <property type="protein sequence ID" value="CAD7631213.1"/>
    <property type="molecule type" value="Genomic_DNA"/>
</dbReference>
<feature type="domain" description="STX17-like N-terminal" evidence="1">
    <location>
        <begin position="21"/>
        <end position="120"/>
    </location>
</feature>
<dbReference type="OrthoDB" id="6502179at2759"/>
<name>A0A7R9Q3N4_9ACAR</name>